<name>A0ABQ3X6P0_9ACTN</name>
<feature type="transmembrane region" description="Helical" evidence="7">
    <location>
        <begin position="262"/>
        <end position="283"/>
    </location>
</feature>
<keyword evidence="3" id="KW-1003">Cell membrane</keyword>
<evidence type="ECO:0000256" key="6">
    <source>
        <dbReference type="ARBA" id="ARBA00023136"/>
    </source>
</evidence>
<accession>A0ABQ3X6P0</accession>
<dbReference type="EMBL" id="BOMG01000039">
    <property type="protein sequence ID" value="GID54178.1"/>
    <property type="molecule type" value="Genomic_DNA"/>
</dbReference>
<reference evidence="10 11" key="1">
    <citation type="submission" date="2021-01" db="EMBL/GenBank/DDBJ databases">
        <title>Whole genome shotgun sequence of Actinoplanes couchii NBRC 106145.</title>
        <authorList>
            <person name="Komaki H."/>
            <person name="Tamura T."/>
        </authorList>
    </citation>
    <scope>NUCLEOTIDE SEQUENCE [LARGE SCALE GENOMIC DNA]</scope>
    <source>
        <strain evidence="10 11">NBRC 106145</strain>
    </source>
</reference>
<keyword evidence="4 7" id="KW-0812">Transmembrane</keyword>
<feature type="domain" description="ABC transmembrane type-1" evidence="9">
    <location>
        <begin position="91"/>
        <end position="283"/>
    </location>
</feature>
<evidence type="ECO:0000256" key="5">
    <source>
        <dbReference type="ARBA" id="ARBA00022989"/>
    </source>
</evidence>
<evidence type="ECO:0000313" key="10">
    <source>
        <dbReference type="EMBL" id="GID54178.1"/>
    </source>
</evidence>
<dbReference type="RefSeq" id="WP_203795288.1">
    <property type="nucleotide sequence ID" value="NZ_BAAAQE010000035.1"/>
</dbReference>
<dbReference type="PANTHER" id="PTHR43744">
    <property type="entry name" value="ABC TRANSPORTER PERMEASE PROTEIN MG189-RELATED-RELATED"/>
    <property type="match status" value="1"/>
</dbReference>
<evidence type="ECO:0000256" key="3">
    <source>
        <dbReference type="ARBA" id="ARBA00022475"/>
    </source>
</evidence>
<dbReference type="InterPro" id="IPR000515">
    <property type="entry name" value="MetI-like"/>
</dbReference>
<proteinExistence type="inferred from homology"/>
<keyword evidence="2 7" id="KW-0813">Transport</keyword>
<comment type="caution">
    <text evidence="10">The sequence shown here is derived from an EMBL/GenBank/DDBJ whole genome shotgun (WGS) entry which is preliminary data.</text>
</comment>
<dbReference type="CDD" id="cd06261">
    <property type="entry name" value="TM_PBP2"/>
    <property type="match status" value="1"/>
</dbReference>
<dbReference type="PROSITE" id="PS50928">
    <property type="entry name" value="ABC_TM1"/>
    <property type="match status" value="1"/>
</dbReference>
<dbReference type="InterPro" id="IPR035906">
    <property type="entry name" value="MetI-like_sf"/>
</dbReference>
<dbReference type="PANTHER" id="PTHR43744:SF6">
    <property type="entry name" value="ABC TRANSPORTER PERMEASE PROTEIN YESQ-RELATED"/>
    <property type="match status" value="1"/>
</dbReference>
<feature type="region of interest" description="Disordered" evidence="8">
    <location>
        <begin position="1"/>
        <end position="21"/>
    </location>
</feature>
<keyword evidence="6 7" id="KW-0472">Membrane</keyword>
<comment type="subcellular location">
    <subcellularLocation>
        <location evidence="1 7">Cell membrane</location>
        <topology evidence="1 7">Multi-pass membrane protein</topology>
    </subcellularLocation>
</comment>
<keyword evidence="11" id="KW-1185">Reference proteome</keyword>
<dbReference type="Proteomes" id="UP000612282">
    <property type="component" value="Unassembled WGS sequence"/>
</dbReference>
<evidence type="ECO:0000256" key="2">
    <source>
        <dbReference type="ARBA" id="ARBA00022448"/>
    </source>
</evidence>
<gene>
    <name evidence="10" type="ORF">Aco03nite_025820</name>
</gene>
<dbReference type="Gene3D" id="1.10.3720.10">
    <property type="entry name" value="MetI-like"/>
    <property type="match status" value="1"/>
</dbReference>
<feature type="transmembrane region" description="Helical" evidence="7">
    <location>
        <begin position="160"/>
        <end position="182"/>
    </location>
</feature>
<feature type="transmembrane region" description="Helical" evidence="7">
    <location>
        <begin position="28"/>
        <end position="53"/>
    </location>
</feature>
<evidence type="ECO:0000259" key="9">
    <source>
        <dbReference type="PROSITE" id="PS50928"/>
    </source>
</evidence>
<comment type="similarity">
    <text evidence="7">Belongs to the binding-protein-dependent transport system permease family.</text>
</comment>
<protein>
    <submittedName>
        <fullName evidence="10">Sugar ABC transporter permease</fullName>
    </submittedName>
</protein>
<feature type="transmembrane region" description="Helical" evidence="7">
    <location>
        <begin position="97"/>
        <end position="117"/>
    </location>
</feature>
<keyword evidence="5 7" id="KW-1133">Transmembrane helix</keyword>
<sequence>MSTAVLTEPATAPAEHRPSKPKGRLGSIGFHLGSLAVLVVVLYPGVWTIASAFKERSQIVGSANPFTASPTLDNFRTALSGIAGISFWQFFGNSLVLAVLSVLTVVVSSAISAYALARIRFPGRDLWFALMIGTMLVPAHVMLIPQFIVFQKAQLVNTLVPLLIGKLLATDAFFVFLMVQFIRSMPRELDEAAQVDGAGHTRIFWSIILPLLRPAIATSSIFAFIWSWNDFLGPLLYLKKPDMYTLPLALRLYLDQTTTSDYGAQIAMAVLALVPVMLIFFVFQRYLIEGVATQGLKG</sequence>
<evidence type="ECO:0000313" key="11">
    <source>
        <dbReference type="Proteomes" id="UP000612282"/>
    </source>
</evidence>
<organism evidence="10 11">
    <name type="scientific">Actinoplanes couchii</name>
    <dbReference type="NCBI Taxonomy" id="403638"/>
    <lineage>
        <taxon>Bacteria</taxon>
        <taxon>Bacillati</taxon>
        <taxon>Actinomycetota</taxon>
        <taxon>Actinomycetes</taxon>
        <taxon>Micromonosporales</taxon>
        <taxon>Micromonosporaceae</taxon>
        <taxon>Actinoplanes</taxon>
    </lineage>
</organism>
<feature type="transmembrane region" description="Helical" evidence="7">
    <location>
        <begin position="203"/>
        <end position="228"/>
    </location>
</feature>
<feature type="transmembrane region" description="Helical" evidence="7">
    <location>
        <begin position="126"/>
        <end position="148"/>
    </location>
</feature>
<evidence type="ECO:0000256" key="7">
    <source>
        <dbReference type="RuleBase" id="RU363032"/>
    </source>
</evidence>
<evidence type="ECO:0000256" key="8">
    <source>
        <dbReference type="SAM" id="MobiDB-lite"/>
    </source>
</evidence>
<evidence type="ECO:0000256" key="4">
    <source>
        <dbReference type="ARBA" id="ARBA00022692"/>
    </source>
</evidence>
<evidence type="ECO:0000256" key="1">
    <source>
        <dbReference type="ARBA" id="ARBA00004651"/>
    </source>
</evidence>
<dbReference type="SUPFAM" id="SSF161098">
    <property type="entry name" value="MetI-like"/>
    <property type="match status" value="1"/>
</dbReference>
<dbReference type="Pfam" id="PF00528">
    <property type="entry name" value="BPD_transp_1"/>
    <property type="match status" value="1"/>
</dbReference>